<feature type="compositionally biased region" description="Polar residues" evidence="1">
    <location>
        <begin position="44"/>
        <end position="63"/>
    </location>
</feature>
<feature type="region of interest" description="Disordered" evidence="1">
    <location>
        <begin position="33"/>
        <end position="104"/>
    </location>
</feature>
<evidence type="ECO:0000313" key="3">
    <source>
        <dbReference type="Proteomes" id="UP000504636"/>
    </source>
</evidence>
<dbReference type="EMBL" id="MU003708">
    <property type="protein sequence ID" value="KAF2806056.1"/>
    <property type="molecule type" value="Genomic_DNA"/>
</dbReference>
<gene>
    <name evidence="2 4" type="ORF">BDZ99DRAFT_103196</name>
</gene>
<reference evidence="4" key="2">
    <citation type="submission" date="2020-04" db="EMBL/GenBank/DDBJ databases">
        <authorList>
            <consortium name="NCBI Genome Project"/>
        </authorList>
    </citation>
    <scope>NUCLEOTIDE SEQUENCE</scope>
    <source>
        <strain evidence="4">CBS 304.34</strain>
    </source>
</reference>
<feature type="compositionally biased region" description="Basic and acidic residues" evidence="1">
    <location>
        <begin position="327"/>
        <end position="348"/>
    </location>
</feature>
<dbReference type="Proteomes" id="UP000504636">
    <property type="component" value="Unplaced"/>
</dbReference>
<feature type="compositionally biased region" description="Low complexity" evidence="1">
    <location>
        <begin position="84"/>
        <end position="100"/>
    </location>
</feature>
<feature type="compositionally biased region" description="Low complexity" evidence="1">
    <location>
        <begin position="152"/>
        <end position="202"/>
    </location>
</feature>
<organism evidence="2">
    <name type="scientific">Mytilinidion resinicola</name>
    <dbReference type="NCBI Taxonomy" id="574789"/>
    <lineage>
        <taxon>Eukaryota</taxon>
        <taxon>Fungi</taxon>
        <taxon>Dikarya</taxon>
        <taxon>Ascomycota</taxon>
        <taxon>Pezizomycotina</taxon>
        <taxon>Dothideomycetes</taxon>
        <taxon>Pleosporomycetidae</taxon>
        <taxon>Mytilinidiales</taxon>
        <taxon>Mytilinidiaceae</taxon>
        <taxon>Mytilinidion</taxon>
    </lineage>
</organism>
<feature type="compositionally biased region" description="Low complexity" evidence="1">
    <location>
        <begin position="64"/>
        <end position="76"/>
    </location>
</feature>
<dbReference type="GeneID" id="54453225"/>
<name>A0A6A6YB49_9PEZI</name>
<evidence type="ECO:0000256" key="1">
    <source>
        <dbReference type="SAM" id="MobiDB-lite"/>
    </source>
</evidence>
<evidence type="ECO:0000313" key="4">
    <source>
        <dbReference type="RefSeq" id="XP_033573020.1"/>
    </source>
</evidence>
<feature type="compositionally biased region" description="Basic and acidic residues" evidence="1">
    <location>
        <begin position="245"/>
        <end position="256"/>
    </location>
</feature>
<dbReference type="RefSeq" id="XP_033573020.1">
    <property type="nucleotide sequence ID" value="XM_033712332.1"/>
</dbReference>
<sequence>MTVAKVCTQQHVRHRFPLASISSAIMPLWEKKTGKNTTTDNTNEPGNVQQPDPSDTNTNPDTIANSDPNANPDPNAKQPLPQDASNETSSTKSSVISAISRKGKRAVGIVKDNVIGSTKTATKATIGLFRRKRSNSNPTSSDRSKRIREGGNAPAPSANSNSLLSPSHNENSTTSAPKTPTPPATTADPADPAQPAKASPDSTTQKRRSASPMEVDKFHSAPSSPRSNKQSRNSQEQDNIAVASKDGRPASSKHETTTAADALGISIPRKPVAGTGTQALPQALESLPPYPEGDDRDATAEPSITPSRETSPARDTAVSVEGSNELGQKDDAEADKGNEGEGQGHESKSSSPKSTKTAYKDGESTGDGTDGDIL</sequence>
<proteinExistence type="predicted"/>
<dbReference type="AlphaFoldDB" id="A0A6A6YB49"/>
<protein>
    <submittedName>
        <fullName evidence="2 4">Uncharacterized protein</fullName>
    </submittedName>
</protein>
<evidence type="ECO:0000313" key="2">
    <source>
        <dbReference type="EMBL" id="KAF2806056.1"/>
    </source>
</evidence>
<keyword evidence="3" id="KW-1185">Reference proteome</keyword>
<reference evidence="4" key="3">
    <citation type="submission" date="2025-04" db="UniProtKB">
        <authorList>
            <consortium name="RefSeq"/>
        </authorList>
    </citation>
    <scope>IDENTIFICATION</scope>
    <source>
        <strain evidence="4">CBS 304.34</strain>
    </source>
</reference>
<feature type="compositionally biased region" description="Polar residues" evidence="1">
    <location>
        <begin position="221"/>
        <end position="238"/>
    </location>
</feature>
<accession>A0A6A6YB49</accession>
<feature type="region of interest" description="Disordered" evidence="1">
    <location>
        <begin position="126"/>
        <end position="374"/>
    </location>
</feature>
<reference evidence="2 4" key="1">
    <citation type="journal article" date="2020" name="Stud. Mycol.">
        <title>101 Dothideomycetes genomes: a test case for predicting lifestyles and emergence of pathogens.</title>
        <authorList>
            <person name="Haridas S."/>
            <person name="Albert R."/>
            <person name="Binder M."/>
            <person name="Bloem J."/>
            <person name="Labutti K."/>
            <person name="Salamov A."/>
            <person name="Andreopoulos B."/>
            <person name="Baker S."/>
            <person name="Barry K."/>
            <person name="Bills G."/>
            <person name="Bluhm B."/>
            <person name="Cannon C."/>
            <person name="Castanera R."/>
            <person name="Culley D."/>
            <person name="Daum C."/>
            <person name="Ezra D."/>
            <person name="Gonzalez J."/>
            <person name="Henrissat B."/>
            <person name="Kuo A."/>
            <person name="Liang C."/>
            <person name="Lipzen A."/>
            <person name="Lutzoni F."/>
            <person name="Magnuson J."/>
            <person name="Mondo S."/>
            <person name="Nolan M."/>
            <person name="Ohm R."/>
            <person name="Pangilinan J."/>
            <person name="Park H.-J."/>
            <person name="Ramirez L."/>
            <person name="Alfaro M."/>
            <person name="Sun H."/>
            <person name="Tritt A."/>
            <person name="Yoshinaga Y."/>
            <person name="Zwiers L.-H."/>
            <person name="Turgeon B."/>
            <person name="Goodwin S."/>
            <person name="Spatafora J."/>
            <person name="Crous P."/>
            <person name="Grigoriev I."/>
        </authorList>
    </citation>
    <scope>NUCLEOTIDE SEQUENCE</scope>
    <source>
        <strain evidence="2 4">CBS 304.34</strain>
    </source>
</reference>